<protein>
    <submittedName>
        <fullName evidence="3">Uncharacterized protein</fullName>
    </submittedName>
</protein>
<proteinExistence type="predicted"/>
<accession>A0ABQ8FES1</accession>
<feature type="signal peptide" evidence="2">
    <location>
        <begin position="1"/>
        <end position="18"/>
    </location>
</feature>
<evidence type="ECO:0000313" key="4">
    <source>
        <dbReference type="Proteomes" id="UP001648503"/>
    </source>
</evidence>
<keyword evidence="2" id="KW-0732">Signal</keyword>
<evidence type="ECO:0000256" key="1">
    <source>
        <dbReference type="SAM" id="MobiDB-lite"/>
    </source>
</evidence>
<keyword evidence="4" id="KW-1185">Reference proteome</keyword>
<comment type="caution">
    <text evidence="3">The sequence shown here is derived from an EMBL/GenBank/DDBJ whole genome shotgun (WGS) entry which is preliminary data.</text>
</comment>
<feature type="region of interest" description="Disordered" evidence="1">
    <location>
        <begin position="66"/>
        <end position="93"/>
    </location>
</feature>
<gene>
    <name evidence="3" type="ORF">BASA50_004870</name>
</gene>
<organism evidence="3 4">
    <name type="scientific">Batrachochytrium salamandrivorans</name>
    <dbReference type="NCBI Taxonomy" id="1357716"/>
    <lineage>
        <taxon>Eukaryota</taxon>
        <taxon>Fungi</taxon>
        <taxon>Fungi incertae sedis</taxon>
        <taxon>Chytridiomycota</taxon>
        <taxon>Chytridiomycota incertae sedis</taxon>
        <taxon>Chytridiomycetes</taxon>
        <taxon>Rhizophydiales</taxon>
        <taxon>Rhizophydiales incertae sedis</taxon>
        <taxon>Batrachochytrium</taxon>
    </lineage>
</organism>
<dbReference type="Proteomes" id="UP001648503">
    <property type="component" value="Unassembled WGS sequence"/>
</dbReference>
<name>A0ABQ8FES1_9FUNG</name>
<reference evidence="3 4" key="1">
    <citation type="submission" date="2021-02" db="EMBL/GenBank/DDBJ databases">
        <title>Variation within the Batrachochytrium salamandrivorans European outbreak.</title>
        <authorList>
            <person name="Kelly M."/>
            <person name="Pasmans F."/>
            <person name="Shea T.P."/>
            <person name="Munoz J.F."/>
            <person name="Carranza S."/>
            <person name="Cuomo C.A."/>
            <person name="Martel A."/>
        </authorList>
    </citation>
    <scope>NUCLEOTIDE SEQUENCE [LARGE SCALE GENOMIC DNA]</scope>
    <source>
        <strain evidence="3 4">AMFP18/2</strain>
    </source>
</reference>
<sequence>MQFFHLFSFVVIVSHTSALPQLAELSEQYSNSVDTTLVSLFETISYQSVLNTRENSVTLVSLERRANSGGSSGGNSAGTGTPPSPESTSDKAKNTISTVFGDGAFSCMKLSSTIEKVGNGIAKLPNDIRKIVDMIGGDAGKTLEFYFKKALYVNTVLQGWVKAPGENIISIIKSGLGTVEYPKVEPSLKQTAAGLTAKIQTSLLIVVKAVSYLFKKIGFISQNLEAVHISFKDIFRSYMMFFEELKPILLRFSAGKVYHGYLSDICKSLDKFLVDQQQAYDIFTIILKASPHK</sequence>
<dbReference type="EMBL" id="JAFCIX010000178">
    <property type="protein sequence ID" value="KAH6596875.1"/>
    <property type="molecule type" value="Genomic_DNA"/>
</dbReference>
<feature type="chain" id="PRO_5045868138" evidence="2">
    <location>
        <begin position="19"/>
        <end position="293"/>
    </location>
</feature>
<evidence type="ECO:0000256" key="2">
    <source>
        <dbReference type="SAM" id="SignalP"/>
    </source>
</evidence>
<evidence type="ECO:0000313" key="3">
    <source>
        <dbReference type="EMBL" id="KAH6596875.1"/>
    </source>
</evidence>